<dbReference type="EMBL" id="OV651815">
    <property type="protein sequence ID" value="CAH1108959.1"/>
    <property type="molecule type" value="Genomic_DNA"/>
</dbReference>
<proteinExistence type="predicted"/>
<feature type="transmembrane region" description="Helical" evidence="5">
    <location>
        <begin position="118"/>
        <end position="141"/>
    </location>
</feature>
<feature type="domain" description="G-protein coupled receptors family 1 profile" evidence="6">
    <location>
        <begin position="52"/>
        <end position="240"/>
    </location>
</feature>
<feature type="transmembrane region" description="Helical" evidence="5">
    <location>
        <begin position="187"/>
        <end position="204"/>
    </location>
</feature>
<dbReference type="GO" id="GO:0016020">
    <property type="term" value="C:membrane"/>
    <property type="evidence" value="ECO:0007669"/>
    <property type="project" value="UniProtKB-SubCell"/>
</dbReference>
<evidence type="ECO:0000259" key="6">
    <source>
        <dbReference type="PROSITE" id="PS50262"/>
    </source>
</evidence>
<dbReference type="AlphaFoldDB" id="A0A9P0CVB6"/>
<protein>
    <recommendedName>
        <fullName evidence="6">G-protein coupled receptors family 1 profile domain-containing protein</fullName>
    </recommendedName>
</protein>
<evidence type="ECO:0000313" key="7">
    <source>
        <dbReference type="EMBL" id="CAH1108959.1"/>
    </source>
</evidence>
<dbReference type="OrthoDB" id="6784480at2759"/>
<feature type="transmembrane region" description="Helical" evidence="5">
    <location>
        <begin position="243"/>
        <end position="263"/>
    </location>
</feature>
<dbReference type="PROSITE" id="PS50262">
    <property type="entry name" value="G_PROTEIN_RECEP_F1_2"/>
    <property type="match status" value="1"/>
</dbReference>
<keyword evidence="2 5" id="KW-0812">Transmembrane</keyword>
<dbReference type="InterPro" id="IPR017452">
    <property type="entry name" value="GPCR_Rhodpsn_7TM"/>
</dbReference>
<organism evidence="7 8">
    <name type="scientific">Psylliodes chrysocephalus</name>
    <dbReference type="NCBI Taxonomy" id="3402493"/>
    <lineage>
        <taxon>Eukaryota</taxon>
        <taxon>Metazoa</taxon>
        <taxon>Ecdysozoa</taxon>
        <taxon>Arthropoda</taxon>
        <taxon>Hexapoda</taxon>
        <taxon>Insecta</taxon>
        <taxon>Pterygota</taxon>
        <taxon>Neoptera</taxon>
        <taxon>Endopterygota</taxon>
        <taxon>Coleoptera</taxon>
        <taxon>Polyphaga</taxon>
        <taxon>Cucujiformia</taxon>
        <taxon>Chrysomeloidea</taxon>
        <taxon>Chrysomelidae</taxon>
        <taxon>Galerucinae</taxon>
        <taxon>Alticini</taxon>
        <taxon>Psylliodes</taxon>
    </lineage>
</organism>
<feature type="transmembrane region" description="Helical" evidence="5">
    <location>
        <begin position="73"/>
        <end position="98"/>
    </location>
</feature>
<keyword evidence="4 5" id="KW-0472">Membrane</keyword>
<keyword evidence="3 5" id="KW-1133">Transmembrane helix</keyword>
<accession>A0A9P0CVB6</accession>
<evidence type="ECO:0000256" key="5">
    <source>
        <dbReference type="SAM" id="Phobius"/>
    </source>
</evidence>
<dbReference type="CDD" id="cd00637">
    <property type="entry name" value="7tm_classA_rhodopsin-like"/>
    <property type="match status" value="1"/>
</dbReference>
<evidence type="ECO:0000256" key="2">
    <source>
        <dbReference type="ARBA" id="ARBA00022692"/>
    </source>
</evidence>
<dbReference type="Gene3D" id="1.20.1070.10">
    <property type="entry name" value="Rhodopsin 7-helix transmembrane proteins"/>
    <property type="match status" value="1"/>
</dbReference>
<evidence type="ECO:0000256" key="3">
    <source>
        <dbReference type="ARBA" id="ARBA00022989"/>
    </source>
</evidence>
<keyword evidence="8" id="KW-1185">Reference proteome</keyword>
<evidence type="ECO:0000313" key="8">
    <source>
        <dbReference type="Proteomes" id="UP001153636"/>
    </source>
</evidence>
<feature type="transmembrane region" description="Helical" evidence="5">
    <location>
        <begin position="41"/>
        <end position="61"/>
    </location>
</feature>
<feature type="transmembrane region" description="Helical" evidence="5">
    <location>
        <begin position="216"/>
        <end position="237"/>
    </location>
</feature>
<gene>
    <name evidence="7" type="ORF">PSYICH_LOCUS9478</name>
</gene>
<reference evidence="7" key="1">
    <citation type="submission" date="2022-01" db="EMBL/GenBank/DDBJ databases">
        <authorList>
            <person name="King R."/>
        </authorList>
    </citation>
    <scope>NUCLEOTIDE SEQUENCE</scope>
</reference>
<name>A0A9P0CVB6_9CUCU</name>
<comment type="subcellular location">
    <subcellularLocation>
        <location evidence="1">Membrane</location>
    </subcellularLocation>
</comment>
<evidence type="ECO:0000256" key="4">
    <source>
        <dbReference type="ARBA" id="ARBA00023136"/>
    </source>
</evidence>
<sequence>MNTTPNKTTVEDILANVNKFDRDMKWTYTVLGYLQYFTSTIQLAIGILVIFANIFLIIVFCKNPKLRTNTNKLILHYAIWHLICTTFASAFVHFMKIISFTNQIPMLVFYIVFEIDKLSLLLTYLFAMGLAVDWLFTIYNFKLQQRFNMVYKYLIFIIYLFSFVYFVVQFALLLTNFWFFRRIINEVLYFSILLFLIFINYLFYKNKSYEDNYKSYALSIANIIIFFWLPLKIYRYLLNYSHGYYILHSVFVLTAWIPEWFYYSTNIVIVIMLRKLDTQFGNAYSLTFKKREKNSKDFVENKLYEIADDDEEFEANEMQSQESIYI</sequence>
<evidence type="ECO:0000256" key="1">
    <source>
        <dbReference type="ARBA" id="ARBA00004370"/>
    </source>
</evidence>
<dbReference type="Proteomes" id="UP001153636">
    <property type="component" value="Chromosome 3"/>
</dbReference>
<feature type="transmembrane region" description="Helical" evidence="5">
    <location>
        <begin position="153"/>
        <end position="175"/>
    </location>
</feature>
<dbReference type="SUPFAM" id="SSF81321">
    <property type="entry name" value="Family A G protein-coupled receptor-like"/>
    <property type="match status" value="1"/>
</dbReference>